<evidence type="ECO:0000256" key="1">
    <source>
        <dbReference type="SAM" id="SignalP"/>
    </source>
</evidence>
<name>A0ABR9T5G6_9SPHI</name>
<feature type="domain" description="Glucose/Sorbosone dehydrogenase" evidence="2">
    <location>
        <begin position="80"/>
        <end position="411"/>
    </location>
</feature>
<dbReference type="PANTHER" id="PTHR19328">
    <property type="entry name" value="HEDGEHOG-INTERACTING PROTEIN"/>
    <property type="match status" value="1"/>
</dbReference>
<feature type="signal peptide" evidence="1">
    <location>
        <begin position="1"/>
        <end position="18"/>
    </location>
</feature>
<dbReference type="PANTHER" id="PTHR19328:SF75">
    <property type="entry name" value="ALDOSE SUGAR DEHYDROGENASE YLII"/>
    <property type="match status" value="1"/>
</dbReference>
<reference evidence="3 4" key="1">
    <citation type="submission" date="2018-02" db="EMBL/GenBank/DDBJ databases">
        <title>Sphingobacterium KA21.</title>
        <authorList>
            <person name="Vasarhelyi B.M."/>
            <person name="Deshmukh S."/>
            <person name="Balint B."/>
            <person name="Kukolya J."/>
        </authorList>
    </citation>
    <scope>NUCLEOTIDE SEQUENCE [LARGE SCALE GENOMIC DNA]</scope>
    <source>
        <strain evidence="3 4">Ka21</strain>
    </source>
</reference>
<evidence type="ECO:0000313" key="3">
    <source>
        <dbReference type="EMBL" id="MBE8720588.1"/>
    </source>
</evidence>
<dbReference type="InterPro" id="IPR012938">
    <property type="entry name" value="Glc/Sorbosone_DH"/>
</dbReference>
<keyword evidence="1" id="KW-0732">Signal</keyword>
<gene>
    <name evidence="3" type="ORF">C4F40_07615</name>
</gene>
<dbReference type="Proteomes" id="UP000618319">
    <property type="component" value="Unassembled WGS sequence"/>
</dbReference>
<keyword evidence="4" id="KW-1185">Reference proteome</keyword>
<feature type="chain" id="PRO_5045796991" evidence="1">
    <location>
        <begin position="19"/>
        <end position="415"/>
    </location>
</feature>
<sequence>MTRLLTALFLSSSIAALSSCGNGSEAREGNTDKTSTDSIYPAVEKNKPNANYPPAFEGQTRIAGVKTTTPFEGKVIAKGLKSPWGIAVLPDGRFLVTEKEGDMRIVSSTGEISEGITGIPEVAASGQGGLLGLTLDPKFESNRMVYWVFSQPVDGGNLTAVAKGKLSADEKTIEGATVIYQAGPAHKGNLHFGGRITFDKNGHLFVSTGERSDKETRPLAQSLTAGLGKILRITTDGKAVEGNPFTGHADALPEIYSYGHRNVQGLAFHPETGDLWETEFGPRGGDELNRVEIGKNYGWPTITYGLEYSGKEIGTPPIQQQDGLEQPAYYWDPVLSPSGIAFYTGAAIPEWKNSLFITGLSSMHIARIVIKDNKVVGEERLLDREGERFRDIIQGNDDALYSITDGGKLYRIGSK</sequence>
<dbReference type="RefSeq" id="WP_196938261.1">
    <property type="nucleotide sequence ID" value="NZ_MU158689.1"/>
</dbReference>
<organism evidence="3 4">
    <name type="scientific">Sphingobacterium pedocola</name>
    <dbReference type="NCBI Taxonomy" id="2082722"/>
    <lineage>
        <taxon>Bacteria</taxon>
        <taxon>Pseudomonadati</taxon>
        <taxon>Bacteroidota</taxon>
        <taxon>Sphingobacteriia</taxon>
        <taxon>Sphingobacteriales</taxon>
        <taxon>Sphingobacteriaceae</taxon>
        <taxon>Sphingobacterium</taxon>
    </lineage>
</organism>
<dbReference type="EMBL" id="PSKQ01000017">
    <property type="protein sequence ID" value="MBE8720588.1"/>
    <property type="molecule type" value="Genomic_DNA"/>
</dbReference>
<proteinExistence type="predicted"/>
<accession>A0ABR9T5G6</accession>
<protein>
    <submittedName>
        <fullName evidence="3">Glucose dehydrogenase</fullName>
    </submittedName>
</protein>
<dbReference type="Pfam" id="PF07995">
    <property type="entry name" value="GSDH"/>
    <property type="match status" value="1"/>
</dbReference>
<dbReference type="PROSITE" id="PS51257">
    <property type="entry name" value="PROKAR_LIPOPROTEIN"/>
    <property type="match status" value="1"/>
</dbReference>
<dbReference type="Gene3D" id="2.120.10.30">
    <property type="entry name" value="TolB, C-terminal domain"/>
    <property type="match status" value="1"/>
</dbReference>
<dbReference type="SUPFAM" id="SSF50952">
    <property type="entry name" value="Soluble quinoprotein glucose dehydrogenase"/>
    <property type="match status" value="1"/>
</dbReference>
<comment type="caution">
    <text evidence="3">The sequence shown here is derived from an EMBL/GenBank/DDBJ whole genome shotgun (WGS) entry which is preliminary data.</text>
</comment>
<evidence type="ECO:0000313" key="4">
    <source>
        <dbReference type="Proteomes" id="UP000618319"/>
    </source>
</evidence>
<evidence type="ECO:0000259" key="2">
    <source>
        <dbReference type="Pfam" id="PF07995"/>
    </source>
</evidence>
<dbReference type="InterPro" id="IPR011041">
    <property type="entry name" value="Quinoprot_gluc/sorb_DH_b-prop"/>
</dbReference>
<dbReference type="InterPro" id="IPR011042">
    <property type="entry name" value="6-blade_b-propeller_TolB-like"/>
</dbReference>